<dbReference type="Proteomes" id="UP000290444">
    <property type="component" value="Unassembled WGS sequence"/>
</dbReference>
<name>A0A4Q1UV12_9HYPH</name>
<accession>A0A4Q1UV12</accession>
<proteinExistence type="predicted"/>
<comment type="caution">
    <text evidence="1">The sequence shown here is derived from an EMBL/GenBank/DDBJ whole genome shotgun (WGS) entry which is preliminary data.</text>
</comment>
<protein>
    <submittedName>
        <fullName evidence="1">Uncharacterized protein</fullName>
    </submittedName>
</protein>
<reference evidence="1 2" key="1">
    <citation type="submission" date="2017-03" db="EMBL/GenBank/DDBJ databases">
        <authorList>
            <person name="Safronova V.I."/>
            <person name="Sazanova A.L."/>
            <person name="Chirak E.R."/>
        </authorList>
    </citation>
    <scope>NUCLEOTIDE SEQUENCE [LARGE SCALE GENOMIC DNA]</scope>
    <source>
        <strain evidence="1 2">Opo-242</strain>
    </source>
</reference>
<sequence>MPPMVKRMPIVILRPRDCGMVNSRPKIEIFRAGIWFSSAAVIANGCPSGRSKRPVYESRDRPFGSAPIAKRANMRTAATDCEKPPREKVSEKSEMLLCKAERCLL</sequence>
<dbReference type="EMBL" id="MZXX01000030">
    <property type="protein sequence ID" value="RXT41291.1"/>
    <property type="molecule type" value="Genomic_DNA"/>
</dbReference>
<gene>
    <name evidence="1" type="ORF">B5V01_23505</name>
</gene>
<evidence type="ECO:0000313" key="1">
    <source>
        <dbReference type="EMBL" id="RXT41291.1"/>
    </source>
</evidence>
<dbReference type="AlphaFoldDB" id="A0A4Q1UV12"/>
<organism evidence="1 2">
    <name type="scientific">Mesorhizobium erdmanii</name>
    <dbReference type="NCBI Taxonomy" id="1777866"/>
    <lineage>
        <taxon>Bacteria</taxon>
        <taxon>Pseudomonadati</taxon>
        <taxon>Pseudomonadota</taxon>
        <taxon>Alphaproteobacteria</taxon>
        <taxon>Hyphomicrobiales</taxon>
        <taxon>Phyllobacteriaceae</taxon>
        <taxon>Mesorhizobium</taxon>
    </lineage>
</organism>
<evidence type="ECO:0000313" key="2">
    <source>
        <dbReference type="Proteomes" id="UP000290444"/>
    </source>
</evidence>